<evidence type="ECO:0000256" key="2">
    <source>
        <dbReference type="ARBA" id="ARBA00002988"/>
    </source>
</evidence>
<evidence type="ECO:0000256" key="9">
    <source>
        <dbReference type="ARBA" id="ARBA00022741"/>
    </source>
</evidence>
<dbReference type="GO" id="GO:0046872">
    <property type="term" value="F:metal ion binding"/>
    <property type="evidence" value="ECO:0007669"/>
    <property type="project" value="UniProtKB-KW"/>
</dbReference>
<dbReference type="EMBL" id="DSTK01000006">
    <property type="protein sequence ID" value="HFK95982.1"/>
    <property type="molecule type" value="Genomic_DNA"/>
</dbReference>
<evidence type="ECO:0000259" key="16">
    <source>
        <dbReference type="Pfam" id="PF01326"/>
    </source>
</evidence>
<sequence length="884" mass="98445">MLRPGIRRIFMINLWRQLTKRFSKRQRRSPEEIADLFRFKYSHFKDLLQSNTDLAQIIADITERLQGHDVFGMGYVRAKATMAMSHAARMVRALNALSFHRYAALEDALERIQNHIREDLEAESQKAARCPDLVIPLERVHRGMVDWVGGKSANLGEVAGRVGLKVPAGFAVTTRAFELFMDQGDLRDWIRKHKTETDMTSPAAVQEFSETVQHLILRTPVPREIQEALEAAFYEMETKAGQDLGPGRSLRVAMRSSAIGEDSDLSFAGQYVSVLNVEPDRLAETYRVIVASLYTPRAVSYRYQKGIRDEDTAMGVTVLAMIESVAAGVAYSMDPLRPDPNELLISGIWGLGPYAVEGVVTPDMVRVSKKPGFPILEKTVSVKPVQLVLNPDGGLREIPVPEADRARLCLEDDAVRRLAEAVTRLEEHFGGPQDVEWAVDGEGEVYILQSRPLQILRTSPSDATTEPTAEGDEPGLICRGGAVAVPGVGCGPVHVVRKDDDLADFPQGGVLVAAHSSPSYVVVMGRAAAIVTEAGSVTGHMASVAREFGVPTLLGVPGALAALKRGMTVTVDASRRRIYEGCRQELMEESAARKPFMKGTPVYETLRRVAAWIVPLHLVDPKDASFRPEGCRTLHDVMRFAHEMSYHEMFRLSDSVADGEGWAVKVEARLPIDLYVIDLGGGLIPEAAHRSRVCLDELACVPLRALLDGMTHEALQEEGPRPVNFRGFFSVMTEQMLSPPRMGAERFGDKSYAIISDRYMNFSSRVGYHYSIVDSYCGRDPHKNYVTFSFMGGAADEIRRNRRVRAIGRILEAMDFRVDVVGDRVTARLQKYPCEKTAEHLEKLGRLLQFTRQLDMFMDSERSVEELARRFLEERYSLTAEPPA</sequence>
<dbReference type="PANTHER" id="PTHR43030:SF1">
    <property type="entry name" value="PHOSPHOENOLPYRUVATE SYNTHASE"/>
    <property type="match status" value="1"/>
</dbReference>
<evidence type="ECO:0000256" key="11">
    <source>
        <dbReference type="ARBA" id="ARBA00022840"/>
    </source>
</evidence>
<dbReference type="GO" id="GO:0008986">
    <property type="term" value="F:pyruvate, water dikinase activity"/>
    <property type="evidence" value="ECO:0007669"/>
    <property type="project" value="UniProtKB-EC"/>
</dbReference>
<evidence type="ECO:0000256" key="3">
    <source>
        <dbReference type="ARBA" id="ARBA00004742"/>
    </source>
</evidence>
<evidence type="ECO:0000256" key="12">
    <source>
        <dbReference type="ARBA" id="ARBA00022842"/>
    </source>
</evidence>
<evidence type="ECO:0000256" key="4">
    <source>
        <dbReference type="ARBA" id="ARBA00007837"/>
    </source>
</evidence>
<keyword evidence="10" id="KW-0418">Kinase</keyword>
<evidence type="ECO:0000256" key="6">
    <source>
        <dbReference type="ARBA" id="ARBA00021623"/>
    </source>
</evidence>
<dbReference type="Gene3D" id="3.30.470.20">
    <property type="entry name" value="ATP-grasp fold, B domain"/>
    <property type="match status" value="1"/>
</dbReference>
<dbReference type="Pfam" id="PF01326">
    <property type="entry name" value="PPDK_N"/>
    <property type="match status" value="1"/>
</dbReference>
<keyword evidence="9" id="KW-0547">Nucleotide-binding</keyword>
<accession>A0A832A1L3</accession>
<dbReference type="GO" id="GO:0006094">
    <property type="term" value="P:gluconeogenesis"/>
    <property type="evidence" value="ECO:0007669"/>
    <property type="project" value="UniProtKB-UniPathway"/>
</dbReference>
<comment type="catalytic activity">
    <reaction evidence="14">
        <text>pyruvate + ATP + H2O = phosphoenolpyruvate + AMP + phosphate + 2 H(+)</text>
        <dbReference type="Rhea" id="RHEA:11364"/>
        <dbReference type="ChEBI" id="CHEBI:15361"/>
        <dbReference type="ChEBI" id="CHEBI:15377"/>
        <dbReference type="ChEBI" id="CHEBI:15378"/>
        <dbReference type="ChEBI" id="CHEBI:30616"/>
        <dbReference type="ChEBI" id="CHEBI:43474"/>
        <dbReference type="ChEBI" id="CHEBI:58702"/>
        <dbReference type="ChEBI" id="CHEBI:456215"/>
        <dbReference type="EC" id="2.7.9.2"/>
    </reaction>
</comment>
<comment type="function">
    <text evidence="2">Catalyzes the phosphorylation of pyruvate to phosphoenolpyruvate.</text>
</comment>
<dbReference type="PANTHER" id="PTHR43030">
    <property type="entry name" value="PHOSPHOENOLPYRUVATE SYNTHASE"/>
    <property type="match status" value="1"/>
</dbReference>
<dbReference type="Gene3D" id="3.50.30.10">
    <property type="entry name" value="Phosphohistidine domain"/>
    <property type="match status" value="1"/>
</dbReference>
<keyword evidence="11" id="KW-0067">ATP-binding</keyword>
<evidence type="ECO:0000256" key="5">
    <source>
        <dbReference type="ARBA" id="ARBA00011996"/>
    </source>
</evidence>
<dbReference type="InterPro" id="IPR006319">
    <property type="entry name" value="PEP_synth"/>
</dbReference>
<gene>
    <name evidence="17" type="ORF">ENS06_01500</name>
</gene>
<comment type="caution">
    <text evidence="17">The sequence shown here is derived from an EMBL/GenBank/DDBJ whole genome shotgun (WGS) entry which is preliminary data.</text>
</comment>
<comment type="similarity">
    <text evidence="4">Belongs to the PEP-utilizing enzyme family.</text>
</comment>
<evidence type="ECO:0000256" key="14">
    <source>
        <dbReference type="ARBA" id="ARBA00047700"/>
    </source>
</evidence>
<evidence type="ECO:0000256" key="8">
    <source>
        <dbReference type="ARBA" id="ARBA00022723"/>
    </source>
</evidence>
<keyword evidence="8" id="KW-0479">Metal-binding</keyword>
<dbReference type="InterPro" id="IPR008279">
    <property type="entry name" value="PEP-util_enz_mobile_dom"/>
</dbReference>
<evidence type="ECO:0000259" key="15">
    <source>
        <dbReference type="Pfam" id="PF00391"/>
    </source>
</evidence>
<dbReference type="Gene3D" id="3.30.1490.20">
    <property type="entry name" value="ATP-grasp fold, A domain"/>
    <property type="match status" value="1"/>
</dbReference>
<evidence type="ECO:0000256" key="1">
    <source>
        <dbReference type="ARBA" id="ARBA00001946"/>
    </source>
</evidence>
<organism evidence="17">
    <name type="scientific">Desulfacinum infernum</name>
    <dbReference type="NCBI Taxonomy" id="35837"/>
    <lineage>
        <taxon>Bacteria</taxon>
        <taxon>Pseudomonadati</taxon>
        <taxon>Thermodesulfobacteriota</taxon>
        <taxon>Syntrophobacteria</taxon>
        <taxon>Syntrophobacterales</taxon>
        <taxon>Syntrophobacteraceae</taxon>
        <taxon>Desulfacinum</taxon>
    </lineage>
</organism>
<dbReference type="EC" id="2.7.9.2" evidence="5"/>
<keyword evidence="7" id="KW-0808">Transferase</keyword>
<dbReference type="SUPFAM" id="SSF56059">
    <property type="entry name" value="Glutathione synthetase ATP-binding domain-like"/>
    <property type="match status" value="1"/>
</dbReference>
<feature type="domain" description="PEP-utilising enzyme mobile" evidence="15">
    <location>
        <begin position="505"/>
        <end position="575"/>
    </location>
</feature>
<dbReference type="Pfam" id="PF00391">
    <property type="entry name" value="PEP-utilizers"/>
    <property type="match status" value="1"/>
</dbReference>
<evidence type="ECO:0000313" key="17">
    <source>
        <dbReference type="EMBL" id="HFK95982.1"/>
    </source>
</evidence>
<name>A0A832A1L3_9BACT</name>
<dbReference type="UniPathway" id="UPA00138"/>
<feature type="domain" description="Pyruvate phosphate dikinase AMP/ATP-binding" evidence="16">
    <location>
        <begin position="146"/>
        <end position="467"/>
    </location>
</feature>
<dbReference type="GO" id="GO:0005524">
    <property type="term" value="F:ATP binding"/>
    <property type="evidence" value="ECO:0007669"/>
    <property type="project" value="UniProtKB-KW"/>
</dbReference>
<dbReference type="SUPFAM" id="SSF52009">
    <property type="entry name" value="Phosphohistidine domain"/>
    <property type="match status" value="1"/>
</dbReference>
<protein>
    <recommendedName>
        <fullName evidence="6">Phosphoenolpyruvate synthase</fullName>
        <ecNumber evidence="5">2.7.9.2</ecNumber>
    </recommendedName>
    <alternativeName>
        <fullName evidence="13">Pyruvate, water dikinase</fullName>
    </alternativeName>
</protein>
<keyword evidence="17" id="KW-0670">Pyruvate</keyword>
<dbReference type="InterPro" id="IPR013815">
    <property type="entry name" value="ATP_grasp_subdomain_1"/>
</dbReference>
<comment type="pathway">
    <text evidence="3">Carbohydrate biosynthesis; gluconeogenesis.</text>
</comment>
<keyword evidence="12" id="KW-0460">Magnesium</keyword>
<dbReference type="AlphaFoldDB" id="A0A832A1L3"/>
<proteinExistence type="inferred from homology"/>
<comment type="cofactor">
    <cofactor evidence="1">
        <name>Mg(2+)</name>
        <dbReference type="ChEBI" id="CHEBI:18420"/>
    </cofactor>
</comment>
<dbReference type="InterPro" id="IPR036637">
    <property type="entry name" value="Phosphohistidine_dom_sf"/>
</dbReference>
<evidence type="ECO:0000256" key="13">
    <source>
        <dbReference type="ARBA" id="ARBA00033470"/>
    </source>
</evidence>
<dbReference type="InterPro" id="IPR002192">
    <property type="entry name" value="PPDK_AMP/ATP-bd"/>
</dbReference>
<evidence type="ECO:0000256" key="7">
    <source>
        <dbReference type="ARBA" id="ARBA00022679"/>
    </source>
</evidence>
<reference evidence="17" key="1">
    <citation type="journal article" date="2020" name="mSystems">
        <title>Genome- and Community-Level Interaction Insights into Carbon Utilization and Element Cycling Functions of Hydrothermarchaeota in Hydrothermal Sediment.</title>
        <authorList>
            <person name="Zhou Z."/>
            <person name="Liu Y."/>
            <person name="Xu W."/>
            <person name="Pan J."/>
            <person name="Luo Z.H."/>
            <person name="Li M."/>
        </authorList>
    </citation>
    <scope>NUCLEOTIDE SEQUENCE [LARGE SCALE GENOMIC DNA]</scope>
    <source>
        <strain evidence="17">SpSt-456</strain>
    </source>
</reference>
<evidence type="ECO:0000256" key="10">
    <source>
        <dbReference type="ARBA" id="ARBA00022777"/>
    </source>
</evidence>